<evidence type="ECO:0000256" key="1">
    <source>
        <dbReference type="SAM" id="MobiDB-lite"/>
    </source>
</evidence>
<dbReference type="AlphaFoldDB" id="A0AAD9P4L7"/>
<name>A0AAD9P4L7_RIDPI</name>
<dbReference type="PANTHER" id="PTHR28145">
    <property type="entry name" value="12 KDA HEAT SHOCK PROTEIN"/>
    <property type="match status" value="1"/>
</dbReference>
<evidence type="ECO:0000313" key="2">
    <source>
        <dbReference type="EMBL" id="KAK2188037.1"/>
    </source>
</evidence>
<reference evidence="2" key="1">
    <citation type="journal article" date="2023" name="Mol. Biol. Evol.">
        <title>Third-Generation Sequencing Reveals the Adaptive Role of the Epigenome in Three Deep-Sea Polychaetes.</title>
        <authorList>
            <person name="Perez M."/>
            <person name="Aroh O."/>
            <person name="Sun Y."/>
            <person name="Lan Y."/>
            <person name="Juniper S.K."/>
            <person name="Young C.R."/>
            <person name="Angers B."/>
            <person name="Qian P.Y."/>
        </authorList>
    </citation>
    <scope>NUCLEOTIDE SEQUENCE</scope>
    <source>
        <strain evidence="2">R07B-5</strain>
    </source>
</reference>
<gene>
    <name evidence="2" type="ORF">NP493_146g02015</name>
</gene>
<dbReference type="EMBL" id="JAODUO010000146">
    <property type="protein sequence ID" value="KAK2188037.1"/>
    <property type="molecule type" value="Genomic_DNA"/>
</dbReference>
<organism evidence="2 3">
    <name type="scientific">Ridgeia piscesae</name>
    <name type="common">Tubeworm</name>
    <dbReference type="NCBI Taxonomy" id="27915"/>
    <lineage>
        <taxon>Eukaryota</taxon>
        <taxon>Metazoa</taxon>
        <taxon>Spiralia</taxon>
        <taxon>Lophotrochozoa</taxon>
        <taxon>Annelida</taxon>
        <taxon>Polychaeta</taxon>
        <taxon>Sedentaria</taxon>
        <taxon>Canalipalpata</taxon>
        <taxon>Sabellida</taxon>
        <taxon>Siboglinidae</taxon>
        <taxon>Ridgeia</taxon>
    </lineage>
</organism>
<comment type="caution">
    <text evidence="2">The sequence shown here is derived from an EMBL/GenBank/DDBJ whole genome shotgun (WGS) entry which is preliminary data.</text>
</comment>
<evidence type="ECO:0000313" key="3">
    <source>
        <dbReference type="Proteomes" id="UP001209878"/>
    </source>
</evidence>
<dbReference type="PANTHER" id="PTHR28145:SF1">
    <property type="entry name" value="12 KDA HEAT SHOCK PROTEIN"/>
    <property type="match status" value="1"/>
</dbReference>
<feature type="region of interest" description="Disordered" evidence="1">
    <location>
        <begin position="136"/>
        <end position="198"/>
    </location>
</feature>
<dbReference type="GO" id="GO:0005829">
    <property type="term" value="C:cytosol"/>
    <property type="evidence" value="ECO:0007669"/>
    <property type="project" value="TreeGrafter"/>
</dbReference>
<feature type="region of interest" description="Disordered" evidence="1">
    <location>
        <begin position="73"/>
        <end position="102"/>
    </location>
</feature>
<accession>A0AAD9P4L7</accession>
<proteinExistence type="predicted"/>
<feature type="region of interest" description="Disordered" evidence="1">
    <location>
        <begin position="611"/>
        <end position="640"/>
    </location>
</feature>
<feature type="compositionally biased region" description="Basic and acidic residues" evidence="1">
    <location>
        <begin position="612"/>
        <end position="640"/>
    </location>
</feature>
<feature type="compositionally biased region" description="Basic and acidic residues" evidence="1">
    <location>
        <begin position="136"/>
        <end position="178"/>
    </location>
</feature>
<dbReference type="Proteomes" id="UP001209878">
    <property type="component" value="Unassembled WGS sequence"/>
</dbReference>
<sequence length="723" mass="79252">MEVCESMPLKDGLELEKKLPKEAMVDCHESVTSEACHKSVTSEACHKSVTSEDCHKSVTSEACHKSVTSEDCHKSVTSDDCHKSVTSDDCHKSVTSDDCHKSVTSEDCHKSVTSEDCHKSVTSEDCHKSVTSEDCHKSVTSDDCHKSLRSEDHSKTPEKEDYHKNVANEDHKRTHDTEDSLDTSAGNEDHQKGRLHGDAVDPYKLNWPGLLSLPVYIIDPNTKTVYEPSNPLPPSQTGLNSVEHKYVMVQSVIDLFTADCRLRALDTLIHLSSLYDLHKFHTIAKVGYMHIGTLLAFLVVYPWCNSFQKVRGSVLQFLIRYIEGQCWLCGFIRRDCRCGTSTYDAEVVQVDHRVEYADKGIQVEPPNTVGNPLTAVLLPGGTQMQPGMRVPMSSFRFSSENPMHMGPSFPAGAQTNGMPRTGMYQVPIPQMNYVPVSANPVTGTDSAAGKSQASPVNTANRFMQQSPGWGGPLTPNTAACMWTMGNGAPYGFTPVMPTTQHSNPGFLSPPQQMMSSRFMPPPFQTPPATAGVTTSTDSANHMTSIVKPGTHVVMPGTTAAGMVPIGMPAPCQLMKPLPAKKFVKNMSTQTRPVAREKRCKGTNYMMSTVKRKSLDDNDKTAGNESEAKKVKGSDTGDVAEGEKTPIRTFTEMQLWRLIEDDEEEDVKNKEKSSSVVSVTSALAGPVENADEETAEAICRRVVTDIVGRVLGETDEAKEARDWT</sequence>
<feature type="compositionally biased region" description="Basic and acidic residues" evidence="1">
    <location>
        <begin position="187"/>
        <end position="198"/>
    </location>
</feature>
<dbReference type="GO" id="GO:0008289">
    <property type="term" value="F:lipid binding"/>
    <property type="evidence" value="ECO:0007669"/>
    <property type="project" value="TreeGrafter"/>
</dbReference>
<keyword evidence="3" id="KW-1185">Reference proteome</keyword>
<dbReference type="GO" id="GO:0005886">
    <property type="term" value="C:plasma membrane"/>
    <property type="evidence" value="ECO:0007669"/>
    <property type="project" value="TreeGrafter"/>
</dbReference>
<protein>
    <submittedName>
        <fullName evidence="2">Uncharacterized protein</fullName>
    </submittedName>
</protein>